<proteinExistence type="predicted"/>
<keyword evidence="1" id="KW-1185">Reference proteome</keyword>
<dbReference type="AlphaFoldDB" id="A0A5S6QRR8"/>
<evidence type="ECO:0000313" key="2">
    <source>
        <dbReference type="WBParaSite" id="TMUE_2000009587.1"/>
    </source>
</evidence>
<sequence>MHAMYDWWRYFRIFLFRRQRTYRWSVAFTNTNCLFPSPTLLPIRTPPNKVENVKRQISKVKVLEDSYVCLPKRPFQ</sequence>
<accession>A0A5S6QRR8</accession>
<protein>
    <submittedName>
        <fullName evidence="2">Uncharacterized protein</fullName>
    </submittedName>
</protein>
<dbReference type="Proteomes" id="UP000046395">
    <property type="component" value="Unassembled WGS sequence"/>
</dbReference>
<evidence type="ECO:0000313" key="1">
    <source>
        <dbReference type="Proteomes" id="UP000046395"/>
    </source>
</evidence>
<organism evidence="1 2">
    <name type="scientific">Trichuris muris</name>
    <name type="common">Mouse whipworm</name>
    <dbReference type="NCBI Taxonomy" id="70415"/>
    <lineage>
        <taxon>Eukaryota</taxon>
        <taxon>Metazoa</taxon>
        <taxon>Ecdysozoa</taxon>
        <taxon>Nematoda</taxon>
        <taxon>Enoplea</taxon>
        <taxon>Dorylaimia</taxon>
        <taxon>Trichinellida</taxon>
        <taxon>Trichuridae</taxon>
        <taxon>Trichuris</taxon>
    </lineage>
</organism>
<dbReference type="WBParaSite" id="TMUE_2000009587.1">
    <property type="protein sequence ID" value="TMUE_2000009587.1"/>
    <property type="gene ID" value="WBGene00287049"/>
</dbReference>
<name>A0A5S6QRR8_TRIMR</name>
<reference evidence="2" key="1">
    <citation type="submission" date="2019-12" db="UniProtKB">
        <authorList>
            <consortium name="WormBaseParasite"/>
        </authorList>
    </citation>
    <scope>IDENTIFICATION</scope>
</reference>